<sequence length="672" mass="75529">MAYASFDYSSSSDDEDDFSTEMGWSPAEASLLTLTENCSATFSSSGDACVDFFFQIVPDTPSSRVVSLLELAWKQDALAALKLVFHLRGIRGTGKSNKLAFYTCTSWLHQHHPKTLHGNLDLVPKFGYYKDLLEIVLRELEGPEETEKKLKEKESRDAKVLAAKAKHKSKETHGIFSHVRKYARTGERGYHARKGEAARKAMAEGVLQDREVRIAAALKQDKEKAQMASQLRKQKREDMASRLHTSLKDNSDFATLHDVVAAIFAKQLLADKSALDASKFFEISFAAKWCPSLNKSYDLRTGLYHAIAEHLLVKEFLDLDAEKRALALVSKMRKEFLVPIRKALEMPEIYMSANRWSELPYERVPSVAMTNYVGHFVKHDSERYVKFLENVASGKKKVAAGALLPHKVAKEAVQGRGKPQGILAEAQWKRMVSDLKESGSKLNSSMAVCDVSGSMSGTPMEVCIALGLLVAELSEEPFKNHLCTFSAMPEIHLVQGETLADRYKFTERMNWDMNTDFQKVFRRLLDLAQASDLPKDKMVKRLFVFSDMEFDQASANPWETDYKMIAKMYEEAGYGEPPEIVFWNLRDSISTPALSNQKGVALVSGFSKNLLKIFLDENTEPEDEEEEGEESKEGKKEKPKIDPKEVMAKALAADFLPEENLLVRVSLLSGVS</sequence>
<dbReference type="PANTHER" id="PTHR31373">
    <property type="entry name" value="OS06G0652100 PROTEIN"/>
    <property type="match status" value="1"/>
</dbReference>
<dbReference type="InterPro" id="IPR056690">
    <property type="entry name" value="DUF7788"/>
</dbReference>
<dbReference type="Pfam" id="PF25043">
    <property type="entry name" value="DUF7788"/>
    <property type="match status" value="1"/>
</dbReference>
<feature type="region of interest" description="Disordered" evidence="1">
    <location>
        <begin position="1"/>
        <end position="20"/>
    </location>
</feature>
<feature type="region of interest" description="Disordered" evidence="1">
    <location>
        <begin position="617"/>
        <end position="643"/>
    </location>
</feature>
<evidence type="ECO:0008006" key="6">
    <source>
        <dbReference type="Google" id="ProtNLM"/>
    </source>
</evidence>
<dbReference type="InterPro" id="IPR011205">
    <property type="entry name" value="UCP015417_vWA"/>
</dbReference>
<dbReference type="Proteomes" id="UP000886520">
    <property type="component" value="Chromosome 16"/>
</dbReference>
<protein>
    <recommendedName>
        <fullName evidence="6">DUF2828 domain-containing protein</fullName>
    </recommendedName>
</protein>
<reference evidence="4" key="1">
    <citation type="submission" date="2021-01" db="EMBL/GenBank/DDBJ databases">
        <title>Adiantum capillus-veneris genome.</title>
        <authorList>
            <person name="Fang Y."/>
            <person name="Liao Q."/>
        </authorList>
    </citation>
    <scope>NUCLEOTIDE SEQUENCE</scope>
    <source>
        <strain evidence="4">H3</strain>
        <tissue evidence="4">Leaf</tissue>
    </source>
</reference>
<dbReference type="PIRSF" id="PIRSF015417">
    <property type="entry name" value="T31B5_30_vWA"/>
    <property type="match status" value="1"/>
</dbReference>
<dbReference type="InterPro" id="IPR036465">
    <property type="entry name" value="vWFA_dom_sf"/>
</dbReference>
<feature type="compositionally biased region" description="Low complexity" evidence="1">
    <location>
        <begin position="1"/>
        <end position="11"/>
    </location>
</feature>
<keyword evidence="5" id="KW-1185">Reference proteome</keyword>
<evidence type="ECO:0000259" key="3">
    <source>
        <dbReference type="Pfam" id="PF25043"/>
    </source>
</evidence>
<comment type="caution">
    <text evidence="4">The sequence shown here is derived from an EMBL/GenBank/DDBJ whole genome shotgun (WGS) entry which is preliminary data.</text>
</comment>
<gene>
    <name evidence="4" type="ORF">GOP47_0016770</name>
</gene>
<feature type="domain" description="DUF2828" evidence="2">
    <location>
        <begin position="35"/>
        <end position="440"/>
    </location>
</feature>
<dbReference type="InterPro" id="IPR058580">
    <property type="entry name" value="DUF2828"/>
</dbReference>
<dbReference type="EMBL" id="JABFUD020000016">
    <property type="protein sequence ID" value="KAI5068425.1"/>
    <property type="molecule type" value="Genomic_DNA"/>
</dbReference>
<dbReference type="OrthoDB" id="1149618at2759"/>
<accession>A0A9D4ZCE5</accession>
<dbReference type="Pfam" id="PF11443">
    <property type="entry name" value="DUF2828"/>
    <property type="match status" value="1"/>
</dbReference>
<evidence type="ECO:0000256" key="1">
    <source>
        <dbReference type="SAM" id="MobiDB-lite"/>
    </source>
</evidence>
<feature type="compositionally biased region" description="Acidic residues" evidence="1">
    <location>
        <begin position="617"/>
        <end position="630"/>
    </location>
</feature>
<name>A0A9D4ZCE5_ADICA</name>
<dbReference type="PANTHER" id="PTHR31373:SF27">
    <property type="entry name" value="TROVE DOMAIN-CONTAINING PROTEIN"/>
    <property type="match status" value="1"/>
</dbReference>
<evidence type="ECO:0000259" key="2">
    <source>
        <dbReference type="Pfam" id="PF11443"/>
    </source>
</evidence>
<feature type="compositionally biased region" description="Basic and acidic residues" evidence="1">
    <location>
        <begin position="631"/>
        <end position="643"/>
    </location>
</feature>
<evidence type="ECO:0000313" key="4">
    <source>
        <dbReference type="EMBL" id="KAI5068425.1"/>
    </source>
</evidence>
<proteinExistence type="predicted"/>
<organism evidence="4 5">
    <name type="scientific">Adiantum capillus-veneris</name>
    <name type="common">Maidenhair fern</name>
    <dbReference type="NCBI Taxonomy" id="13818"/>
    <lineage>
        <taxon>Eukaryota</taxon>
        <taxon>Viridiplantae</taxon>
        <taxon>Streptophyta</taxon>
        <taxon>Embryophyta</taxon>
        <taxon>Tracheophyta</taxon>
        <taxon>Polypodiopsida</taxon>
        <taxon>Polypodiidae</taxon>
        <taxon>Polypodiales</taxon>
        <taxon>Pteridineae</taxon>
        <taxon>Pteridaceae</taxon>
        <taxon>Vittarioideae</taxon>
        <taxon>Adiantum</taxon>
    </lineage>
</organism>
<evidence type="ECO:0000313" key="5">
    <source>
        <dbReference type="Proteomes" id="UP000886520"/>
    </source>
</evidence>
<dbReference type="AlphaFoldDB" id="A0A9D4ZCE5"/>
<dbReference type="SUPFAM" id="SSF53300">
    <property type="entry name" value="vWA-like"/>
    <property type="match status" value="1"/>
</dbReference>
<dbReference type="Gene3D" id="3.40.50.410">
    <property type="entry name" value="von Willebrand factor, type A domain"/>
    <property type="match status" value="1"/>
</dbReference>
<feature type="domain" description="DUF7788" evidence="3">
    <location>
        <begin position="444"/>
        <end position="650"/>
    </location>
</feature>